<evidence type="ECO:0000313" key="3">
    <source>
        <dbReference type="EMBL" id="KAF7289935.1"/>
    </source>
</evidence>
<proteinExistence type="predicted"/>
<feature type="compositionally biased region" description="Low complexity" evidence="1">
    <location>
        <begin position="325"/>
        <end position="360"/>
    </location>
</feature>
<name>A0A8H6S0E7_9AGAR</name>
<feature type="compositionally biased region" description="Low complexity" evidence="1">
    <location>
        <begin position="369"/>
        <end position="396"/>
    </location>
</feature>
<dbReference type="OrthoDB" id="4540290at2759"/>
<protein>
    <submittedName>
        <fullName evidence="3">Cyclin-like F-box</fullName>
    </submittedName>
</protein>
<evidence type="ECO:0000256" key="2">
    <source>
        <dbReference type="SAM" id="SignalP"/>
    </source>
</evidence>
<keyword evidence="4" id="KW-1185">Reference proteome</keyword>
<feature type="signal peptide" evidence="2">
    <location>
        <begin position="1"/>
        <end position="19"/>
    </location>
</feature>
<feature type="chain" id="PRO_5034024655" evidence="2">
    <location>
        <begin position="20"/>
        <end position="396"/>
    </location>
</feature>
<keyword evidence="2" id="KW-0732">Signal</keyword>
<evidence type="ECO:0000313" key="4">
    <source>
        <dbReference type="Proteomes" id="UP000636479"/>
    </source>
</evidence>
<dbReference type="Proteomes" id="UP000636479">
    <property type="component" value="Unassembled WGS sequence"/>
</dbReference>
<dbReference type="EMBL" id="JACAZF010000016">
    <property type="protein sequence ID" value="KAF7289935.1"/>
    <property type="molecule type" value="Genomic_DNA"/>
</dbReference>
<sequence>MKSIFFFAYLAVCYDLVAAAPIEPALSLKNPFKGANTASKITALAAKVSKAKDGSTIIDDTIQINGLNLRFKVSAPASELVNGGNGNANGNEKLGINVLFHGDGGQSFFDFPNQGVKDGLMGVALLSPDANRRWGGEDSKDRSGLARPDGPAHSAAVNEFLTKTLPTIVNFDKSKIFLEGISGGSLLLGGFMIPTFGASLGVQGAILGCGGLEPQVKVQGDLSKVRLHFQSTTNELGSLKQSIPKAIQAYEKLIPGKSGQLSLVTADASIKGGHCEFDGKGFVSGIQLMTNNYDRIINGVSRVAQSVLGNENIFSAQAKAAAAAANGKNGQQNQNKTKGQKATKAQNNKQTQNKNNAGNKDASKDAKTVTKTVTVTEKAAQETGTAAAQGEETAEQ</sequence>
<evidence type="ECO:0000256" key="1">
    <source>
        <dbReference type="SAM" id="MobiDB-lite"/>
    </source>
</evidence>
<feature type="region of interest" description="Disordered" evidence="1">
    <location>
        <begin position="132"/>
        <end position="151"/>
    </location>
</feature>
<dbReference type="GeneID" id="59352624"/>
<dbReference type="RefSeq" id="XP_037213664.1">
    <property type="nucleotide sequence ID" value="XM_037370108.1"/>
</dbReference>
<dbReference type="AlphaFoldDB" id="A0A8H6S0E7"/>
<reference evidence="3" key="1">
    <citation type="submission" date="2020-05" db="EMBL/GenBank/DDBJ databases">
        <title>Mycena genomes resolve the evolution of fungal bioluminescence.</title>
        <authorList>
            <person name="Tsai I.J."/>
        </authorList>
    </citation>
    <scope>NUCLEOTIDE SEQUENCE</scope>
    <source>
        <strain evidence="3">171206Taipei</strain>
    </source>
</reference>
<gene>
    <name evidence="3" type="ORF">MIND_01368500</name>
</gene>
<comment type="caution">
    <text evidence="3">The sequence shown here is derived from an EMBL/GenBank/DDBJ whole genome shotgun (WGS) entry which is preliminary data.</text>
</comment>
<accession>A0A8H6S0E7</accession>
<feature type="region of interest" description="Disordered" evidence="1">
    <location>
        <begin position="325"/>
        <end position="396"/>
    </location>
</feature>
<organism evidence="3 4">
    <name type="scientific">Mycena indigotica</name>
    <dbReference type="NCBI Taxonomy" id="2126181"/>
    <lineage>
        <taxon>Eukaryota</taxon>
        <taxon>Fungi</taxon>
        <taxon>Dikarya</taxon>
        <taxon>Basidiomycota</taxon>
        <taxon>Agaricomycotina</taxon>
        <taxon>Agaricomycetes</taxon>
        <taxon>Agaricomycetidae</taxon>
        <taxon>Agaricales</taxon>
        <taxon>Marasmiineae</taxon>
        <taxon>Mycenaceae</taxon>
        <taxon>Mycena</taxon>
    </lineage>
</organism>
<feature type="compositionally biased region" description="Basic and acidic residues" evidence="1">
    <location>
        <begin position="132"/>
        <end position="144"/>
    </location>
</feature>